<organism evidence="1 2">
    <name type="scientific">Coniophora puteana (strain RWD-64-598)</name>
    <name type="common">Brown rot fungus</name>
    <dbReference type="NCBI Taxonomy" id="741705"/>
    <lineage>
        <taxon>Eukaryota</taxon>
        <taxon>Fungi</taxon>
        <taxon>Dikarya</taxon>
        <taxon>Basidiomycota</taxon>
        <taxon>Agaricomycotina</taxon>
        <taxon>Agaricomycetes</taxon>
        <taxon>Agaricomycetidae</taxon>
        <taxon>Boletales</taxon>
        <taxon>Coniophorineae</taxon>
        <taxon>Coniophoraceae</taxon>
        <taxon>Coniophora</taxon>
    </lineage>
</organism>
<name>A0A5M3MWY6_CONPW</name>
<feature type="non-terminal residue" evidence="1">
    <location>
        <position position="1"/>
    </location>
</feature>
<dbReference type="PANTHER" id="PTHR34862:SF1">
    <property type="entry name" value="SPARK DOMAIN-CONTAINING PROTEIN"/>
    <property type="match status" value="1"/>
</dbReference>
<proteinExistence type="predicted"/>
<dbReference type="Proteomes" id="UP000053558">
    <property type="component" value="Unassembled WGS sequence"/>
</dbReference>
<dbReference type="KEGG" id="cput:CONPUDRAFT_52592"/>
<dbReference type="OMA" id="SEAGCIN"/>
<evidence type="ECO:0000313" key="1">
    <source>
        <dbReference type="EMBL" id="EIW83121.1"/>
    </source>
</evidence>
<accession>A0A5M3MWY6</accession>
<sequence>SVRRLSSQCKGALSQVAASSEAGCINPAGLVPIATNPGSTPDALDTQFNNWLSGLCDVGSCSNQTIADIVTNVTSGCSSELSTFGIGTGNVQEEITFVQQLYPVARQISCLKE</sequence>
<dbReference type="RefSeq" id="XP_007766351.1">
    <property type="nucleotide sequence ID" value="XM_007768161.1"/>
</dbReference>
<keyword evidence="2" id="KW-1185">Reference proteome</keyword>
<dbReference type="AlphaFoldDB" id="A0A5M3MWY6"/>
<dbReference type="GeneID" id="19207522"/>
<comment type="caution">
    <text evidence="1">The sequence shown here is derived from an EMBL/GenBank/DDBJ whole genome shotgun (WGS) entry which is preliminary data.</text>
</comment>
<evidence type="ECO:0000313" key="2">
    <source>
        <dbReference type="Proteomes" id="UP000053558"/>
    </source>
</evidence>
<dbReference type="PANTHER" id="PTHR34862">
    <property type="entry name" value="SPARK DOMAIN-CONTAINING PROTEIN"/>
    <property type="match status" value="1"/>
</dbReference>
<gene>
    <name evidence="1" type="ORF">CONPUDRAFT_52592</name>
</gene>
<dbReference type="OrthoDB" id="2536450at2759"/>
<reference evidence="2" key="1">
    <citation type="journal article" date="2012" name="Science">
        <title>The Paleozoic origin of enzymatic lignin decomposition reconstructed from 31 fungal genomes.</title>
        <authorList>
            <person name="Floudas D."/>
            <person name="Binder M."/>
            <person name="Riley R."/>
            <person name="Barry K."/>
            <person name="Blanchette R.A."/>
            <person name="Henrissat B."/>
            <person name="Martinez A.T."/>
            <person name="Otillar R."/>
            <person name="Spatafora J.W."/>
            <person name="Yadav J.S."/>
            <person name="Aerts A."/>
            <person name="Benoit I."/>
            <person name="Boyd A."/>
            <person name="Carlson A."/>
            <person name="Copeland A."/>
            <person name="Coutinho P.M."/>
            <person name="de Vries R.P."/>
            <person name="Ferreira P."/>
            <person name="Findley K."/>
            <person name="Foster B."/>
            <person name="Gaskell J."/>
            <person name="Glotzer D."/>
            <person name="Gorecki P."/>
            <person name="Heitman J."/>
            <person name="Hesse C."/>
            <person name="Hori C."/>
            <person name="Igarashi K."/>
            <person name="Jurgens J.A."/>
            <person name="Kallen N."/>
            <person name="Kersten P."/>
            <person name="Kohler A."/>
            <person name="Kuees U."/>
            <person name="Kumar T.K.A."/>
            <person name="Kuo A."/>
            <person name="LaButti K."/>
            <person name="Larrondo L.F."/>
            <person name="Lindquist E."/>
            <person name="Ling A."/>
            <person name="Lombard V."/>
            <person name="Lucas S."/>
            <person name="Lundell T."/>
            <person name="Martin R."/>
            <person name="McLaughlin D.J."/>
            <person name="Morgenstern I."/>
            <person name="Morin E."/>
            <person name="Murat C."/>
            <person name="Nagy L.G."/>
            <person name="Nolan M."/>
            <person name="Ohm R.A."/>
            <person name="Patyshakuliyeva A."/>
            <person name="Rokas A."/>
            <person name="Ruiz-Duenas F.J."/>
            <person name="Sabat G."/>
            <person name="Salamov A."/>
            <person name="Samejima M."/>
            <person name="Schmutz J."/>
            <person name="Slot J.C."/>
            <person name="St John F."/>
            <person name="Stenlid J."/>
            <person name="Sun H."/>
            <person name="Sun S."/>
            <person name="Syed K."/>
            <person name="Tsang A."/>
            <person name="Wiebenga A."/>
            <person name="Young D."/>
            <person name="Pisabarro A."/>
            <person name="Eastwood D.C."/>
            <person name="Martin F."/>
            <person name="Cullen D."/>
            <person name="Grigoriev I.V."/>
            <person name="Hibbett D.S."/>
        </authorList>
    </citation>
    <scope>NUCLEOTIDE SEQUENCE [LARGE SCALE GENOMIC DNA]</scope>
    <source>
        <strain evidence="2">RWD-64-598 SS2</strain>
    </source>
</reference>
<protein>
    <submittedName>
        <fullName evidence="1">Uncharacterized protein</fullName>
    </submittedName>
</protein>
<dbReference type="EMBL" id="JH711576">
    <property type="protein sequence ID" value="EIW83121.1"/>
    <property type="molecule type" value="Genomic_DNA"/>
</dbReference>